<dbReference type="EMBL" id="CP002896">
    <property type="protein sequence ID" value="AEK38903.1"/>
    <property type="molecule type" value="Genomic_DNA"/>
</dbReference>
<name>A0A9R0NQS1_AMYMS</name>
<dbReference type="AlphaFoldDB" id="A0A9R0NQS1"/>
<keyword evidence="2" id="KW-1185">Reference proteome</keyword>
<dbReference type="GeneID" id="92877110"/>
<reference evidence="1 2" key="1">
    <citation type="journal article" date="2011" name="J. Bacteriol.">
        <title>Whole genome sequence of the rifamycin B-producing strain Amycolatopsis mediterranei S699.</title>
        <authorList>
            <person name="Verma M."/>
            <person name="Kaur J."/>
            <person name="Kumar M."/>
            <person name="Kumari K."/>
            <person name="Saxena A."/>
            <person name="Anand S."/>
            <person name="Nigam A."/>
            <person name="Ravi V."/>
            <person name="Raghuvanshi S."/>
            <person name="Khurana P."/>
            <person name="Tyagi A.K."/>
            <person name="Khurana J.P."/>
            <person name="Lal R."/>
        </authorList>
    </citation>
    <scope>NUCLEOTIDE SEQUENCE [LARGE SCALE GENOMIC DNA]</scope>
    <source>
        <strain evidence="1 2">S699</strain>
    </source>
</reference>
<dbReference type="Proteomes" id="UP000006138">
    <property type="component" value="Chromosome"/>
</dbReference>
<evidence type="ECO:0000313" key="2">
    <source>
        <dbReference type="Proteomes" id="UP000006138"/>
    </source>
</evidence>
<dbReference type="KEGG" id="amn:RAM_02055"/>
<protein>
    <submittedName>
        <fullName evidence="1">Uncharacterized protein</fullName>
    </submittedName>
</protein>
<dbReference type="RefSeq" id="WP_014466547.1">
    <property type="nucleotide sequence ID" value="NC_017186.1"/>
</dbReference>
<gene>
    <name evidence="1" type="ordered locus">RAM_02055</name>
</gene>
<organism evidence="1 2">
    <name type="scientific">Amycolatopsis mediterranei (strain S699)</name>
    <name type="common">Nocardia mediterranei</name>
    <dbReference type="NCBI Taxonomy" id="713604"/>
    <lineage>
        <taxon>Bacteria</taxon>
        <taxon>Bacillati</taxon>
        <taxon>Actinomycetota</taxon>
        <taxon>Actinomycetes</taxon>
        <taxon>Pseudonocardiales</taxon>
        <taxon>Pseudonocardiaceae</taxon>
        <taxon>Amycolatopsis</taxon>
    </lineage>
</organism>
<evidence type="ECO:0000313" key="1">
    <source>
        <dbReference type="EMBL" id="AEK38903.1"/>
    </source>
</evidence>
<accession>A0A9R0NQS1</accession>
<proteinExistence type="predicted"/>
<sequence>MIVEDSAPPGALAVTRLTVSGRTAATAATELVRTRDAEAFSHQGAEAPRRELGV</sequence>